<accession>A0A7D9H9U1</accession>
<dbReference type="OrthoDB" id="5986554at2759"/>
<proteinExistence type="predicted"/>
<reference evidence="1" key="1">
    <citation type="submission" date="2020-04" db="EMBL/GenBank/DDBJ databases">
        <authorList>
            <person name="Alioto T."/>
            <person name="Alioto T."/>
            <person name="Gomez Garrido J."/>
        </authorList>
    </citation>
    <scope>NUCLEOTIDE SEQUENCE</scope>
    <source>
        <strain evidence="1">A484AB</strain>
    </source>
</reference>
<protein>
    <submittedName>
        <fullName evidence="1">Uncharacterized protein</fullName>
    </submittedName>
</protein>
<dbReference type="AlphaFoldDB" id="A0A7D9H9U1"/>
<organism evidence="1 2">
    <name type="scientific">Paramuricea clavata</name>
    <name type="common">Red gorgonian</name>
    <name type="synonym">Violescent sea-whip</name>
    <dbReference type="NCBI Taxonomy" id="317549"/>
    <lineage>
        <taxon>Eukaryota</taxon>
        <taxon>Metazoa</taxon>
        <taxon>Cnidaria</taxon>
        <taxon>Anthozoa</taxon>
        <taxon>Octocorallia</taxon>
        <taxon>Malacalcyonacea</taxon>
        <taxon>Plexauridae</taxon>
        <taxon>Paramuricea</taxon>
    </lineage>
</organism>
<sequence>MSFKKSATKDRFPLGELAQERKKLREDCVAKNATIVQLRNDLKQVDKDIERTTKRLKRHKEKLTSLLENDDETGTRLPSMIFRPNTPSEANVENSDTFQASLSETSSRRRQKETLNACKEIHGDQKGKKSSALAGMWVTLVNKSSTDTLKDFLSNSEKVNKKIMPSIVKSETELYQSGNDNICRSLKILYEGGLLTKQKYKSVCRNILATVPNSSNVFNPKLLYYDNIIAFIKSANNVDNIRDFSAEFCQEYDKLEEQVPGSYRELGNFLVVLAELYIVVDQTLLTPFLHHFGSTPYHFRIALGADGAPFGKDDEATAWLISFLNVGKHVQSQNDNFLLCGANCSETHISMQRYARKLVSDITYIEKQTYKIKGFDIKFTVDLPSDMKWLSFMGGELNNAAYYFSPFGDVNNDNKMASNGSLGEDASCTWHPWVYNDRIKVAERVTLKKGKLESKKVSEATKRNQVLNYIREQGSRHESEPIIGKLIDHGMAEPLQNANNAWGYMH</sequence>
<gene>
    <name evidence="1" type="ORF">PACLA_8A036105</name>
</gene>
<dbReference type="Proteomes" id="UP001152795">
    <property type="component" value="Unassembled WGS sequence"/>
</dbReference>
<evidence type="ECO:0000313" key="1">
    <source>
        <dbReference type="EMBL" id="CAB3979304.1"/>
    </source>
</evidence>
<comment type="caution">
    <text evidence="1">The sequence shown here is derived from an EMBL/GenBank/DDBJ whole genome shotgun (WGS) entry which is preliminary data.</text>
</comment>
<keyword evidence="2" id="KW-1185">Reference proteome</keyword>
<dbReference type="EMBL" id="CACRXK020000185">
    <property type="protein sequence ID" value="CAB3979304.1"/>
    <property type="molecule type" value="Genomic_DNA"/>
</dbReference>
<name>A0A7D9H9U1_PARCT</name>
<evidence type="ECO:0000313" key="2">
    <source>
        <dbReference type="Proteomes" id="UP001152795"/>
    </source>
</evidence>